<name>A0A147B725_9ACAR</name>
<proteinExistence type="predicted"/>
<organism evidence="1">
    <name type="scientific">Alectorobius mimon</name>
    <dbReference type="NCBI Taxonomy" id="360319"/>
    <lineage>
        <taxon>Eukaryota</taxon>
        <taxon>Metazoa</taxon>
        <taxon>Ecdysozoa</taxon>
        <taxon>Arthropoda</taxon>
        <taxon>Chelicerata</taxon>
        <taxon>Arachnida</taxon>
        <taxon>Acari</taxon>
        <taxon>Parasitiformes</taxon>
        <taxon>Ixodida</taxon>
        <taxon>Ixodoidea</taxon>
        <taxon>Argasidae</taxon>
        <taxon>Ornithodorinae</taxon>
        <taxon>Alectorobius</taxon>
    </lineage>
</organism>
<sequence length="73" mass="8531">RSTALFSFQIHYTIQEKNKNEGKVHTQIHCLQLIHISTQSSCQLSYQRHLKNDFLCILVCNIHIRVHVFSPPS</sequence>
<accession>A0A147B725</accession>
<reference evidence="1" key="1">
    <citation type="submission" date="2016-03" db="EMBL/GenBank/DDBJ databases">
        <title>Gut transcriptome analysis on engorged females of Ornithodoros mimon (Acari: Argasidae) and phylogenetic inferences of soft ticks.</title>
        <authorList>
            <person name="Landulfo G.A."/>
            <person name="Giovanni D."/>
            <person name="Carvalho E."/>
            <person name="Junqueira-de-Azevedo I."/>
            <person name="Patane J."/>
            <person name="Mendoca R."/>
            <person name="Barros-Battesti D."/>
        </authorList>
    </citation>
    <scope>NUCLEOTIDE SEQUENCE</scope>
    <source>
        <strain evidence="1">Females</strain>
        <tissue evidence="1">Gut</tissue>
    </source>
</reference>
<dbReference type="EMBL" id="GEIB01001801">
    <property type="protein sequence ID" value="JAR86576.1"/>
    <property type="molecule type" value="Transcribed_RNA"/>
</dbReference>
<feature type="non-terminal residue" evidence="1">
    <location>
        <position position="1"/>
    </location>
</feature>
<dbReference type="AlphaFoldDB" id="A0A147B725"/>
<protein>
    <submittedName>
        <fullName evidence="1">Uncharacterized protein</fullName>
    </submittedName>
</protein>
<evidence type="ECO:0000313" key="1">
    <source>
        <dbReference type="EMBL" id="JAR86576.1"/>
    </source>
</evidence>